<evidence type="ECO:0000313" key="2">
    <source>
        <dbReference type="EMBL" id="KAK9695268.1"/>
    </source>
</evidence>
<sequence length="85" mass="9832">MSYVKRAIKFFNKNAVAITGVGIIIGIHWLWDRLQNVPELVPEKDRREMPIIKGAKYLKDKVVLQYTSIKDGFLSPENKNESKQD</sequence>
<dbReference type="EMBL" id="JASPKY010000487">
    <property type="protein sequence ID" value="KAK9695268.1"/>
    <property type="molecule type" value="Genomic_DNA"/>
</dbReference>
<keyword evidence="1" id="KW-0812">Transmembrane</keyword>
<dbReference type="Proteomes" id="UP001458880">
    <property type="component" value="Unassembled WGS sequence"/>
</dbReference>
<dbReference type="AlphaFoldDB" id="A0AAW1IYZ7"/>
<proteinExistence type="predicted"/>
<reference evidence="2 3" key="1">
    <citation type="journal article" date="2024" name="BMC Genomics">
        <title>De novo assembly and annotation of Popillia japonica's genome with initial clues to its potential as an invasive pest.</title>
        <authorList>
            <person name="Cucini C."/>
            <person name="Boschi S."/>
            <person name="Funari R."/>
            <person name="Cardaioli E."/>
            <person name="Iannotti N."/>
            <person name="Marturano G."/>
            <person name="Paoli F."/>
            <person name="Bruttini M."/>
            <person name="Carapelli A."/>
            <person name="Frati F."/>
            <person name="Nardi F."/>
        </authorList>
    </citation>
    <scope>NUCLEOTIDE SEQUENCE [LARGE SCALE GENOMIC DNA]</scope>
    <source>
        <strain evidence="2">DMR45628</strain>
    </source>
</reference>
<accession>A0AAW1IYZ7</accession>
<feature type="transmembrane region" description="Helical" evidence="1">
    <location>
        <begin position="12"/>
        <end position="31"/>
    </location>
</feature>
<protein>
    <submittedName>
        <fullName evidence="2">Uncharacterized protein</fullName>
    </submittedName>
</protein>
<organism evidence="2 3">
    <name type="scientific">Popillia japonica</name>
    <name type="common">Japanese beetle</name>
    <dbReference type="NCBI Taxonomy" id="7064"/>
    <lineage>
        <taxon>Eukaryota</taxon>
        <taxon>Metazoa</taxon>
        <taxon>Ecdysozoa</taxon>
        <taxon>Arthropoda</taxon>
        <taxon>Hexapoda</taxon>
        <taxon>Insecta</taxon>
        <taxon>Pterygota</taxon>
        <taxon>Neoptera</taxon>
        <taxon>Endopterygota</taxon>
        <taxon>Coleoptera</taxon>
        <taxon>Polyphaga</taxon>
        <taxon>Scarabaeiformia</taxon>
        <taxon>Scarabaeidae</taxon>
        <taxon>Rutelinae</taxon>
        <taxon>Popillia</taxon>
    </lineage>
</organism>
<evidence type="ECO:0000256" key="1">
    <source>
        <dbReference type="SAM" id="Phobius"/>
    </source>
</evidence>
<gene>
    <name evidence="2" type="ORF">QE152_g32697</name>
</gene>
<keyword evidence="1" id="KW-1133">Transmembrane helix</keyword>
<evidence type="ECO:0000313" key="3">
    <source>
        <dbReference type="Proteomes" id="UP001458880"/>
    </source>
</evidence>
<keyword evidence="1" id="KW-0472">Membrane</keyword>
<keyword evidence="3" id="KW-1185">Reference proteome</keyword>
<comment type="caution">
    <text evidence="2">The sequence shown here is derived from an EMBL/GenBank/DDBJ whole genome shotgun (WGS) entry which is preliminary data.</text>
</comment>
<name>A0AAW1IYZ7_POPJA</name>